<organism evidence="2 3">
    <name type="scientific">Streptomyces tsukubensis (strain DSM 42081 / NBRC 108919 / NRRL 18488 / 9993)</name>
    <dbReference type="NCBI Taxonomy" id="1114943"/>
    <lineage>
        <taxon>Bacteria</taxon>
        <taxon>Bacillati</taxon>
        <taxon>Actinomycetota</taxon>
        <taxon>Actinomycetes</taxon>
        <taxon>Kitasatosporales</taxon>
        <taxon>Streptomycetaceae</taxon>
        <taxon>Streptomyces</taxon>
    </lineage>
</organism>
<evidence type="ECO:0000256" key="1">
    <source>
        <dbReference type="SAM" id="SignalP"/>
    </source>
</evidence>
<gene>
    <name evidence="2" type="ORF">STSU_005755</name>
</gene>
<keyword evidence="3" id="KW-1185">Reference proteome</keyword>
<feature type="chain" id="PRO_5039133232" description="Secreted protein" evidence="1">
    <location>
        <begin position="25"/>
        <end position="111"/>
    </location>
</feature>
<evidence type="ECO:0000313" key="3">
    <source>
        <dbReference type="Proteomes" id="UP000005940"/>
    </source>
</evidence>
<dbReference type="RefSeq" id="WP_006345709.1">
    <property type="nucleotide sequence ID" value="NZ_CP029159.1"/>
</dbReference>
<accession>I2N8T9</accession>
<dbReference type="Proteomes" id="UP000005940">
    <property type="component" value="Chromosome"/>
</dbReference>
<proteinExistence type="predicted"/>
<feature type="signal peptide" evidence="1">
    <location>
        <begin position="1"/>
        <end position="24"/>
    </location>
</feature>
<evidence type="ECO:0000313" key="2">
    <source>
        <dbReference type="EMBL" id="QKM66739.1"/>
    </source>
</evidence>
<keyword evidence="1" id="KW-0732">Signal</keyword>
<protein>
    <recommendedName>
        <fullName evidence="4">Secreted protein</fullName>
    </recommendedName>
</protein>
<sequence>MPLRKSVSALGAAALALGGLTALGAPAAAAAPAPTTVRPLISCTPENVDGYTGRTACTNLGTVSSYRVRVTCRRTNGTLFTIYGVWRVAGWSVATCSTTGAATVWSVGTDY</sequence>
<evidence type="ECO:0008006" key="4">
    <source>
        <dbReference type="Google" id="ProtNLM"/>
    </source>
</evidence>
<dbReference type="AlphaFoldDB" id="I2N8T9"/>
<name>I2N8T9_STRT9</name>
<reference evidence="2 3" key="1">
    <citation type="journal article" date="2012" name="J. Bacteriol.">
        <title>Draft genome of Streptomyces tsukubaensis NRRL 18488, the producer of the clinically important immunosuppressant tacrolimus (FK506).</title>
        <authorList>
            <person name="Barreiro C."/>
            <person name="Prieto C."/>
            <person name="Sola-Landa A."/>
            <person name="Solera E."/>
            <person name="Martinez-Castro M."/>
            <person name="Perez-Redondo R."/>
            <person name="Garcia-Estrada C."/>
            <person name="Aparicio J.F."/>
            <person name="Fernandez-Martinez L.T."/>
            <person name="Santos-Aberturas J."/>
            <person name="Salehi-Najafabadi Z."/>
            <person name="Rodriguez-Garcia A."/>
            <person name="Tauch A."/>
            <person name="Martin J.F."/>
        </authorList>
    </citation>
    <scope>NUCLEOTIDE SEQUENCE [LARGE SCALE GENOMIC DNA]</scope>
    <source>
        <strain evidence="3">DSM 42081 / NBRC 108919 / NRRL 18488 / 9993</strain>
    </source>
</reference>
<dbReference type="EMBL" id="CP029159">
    <property type="protein sequence ID" value="QKM66739.1"/>
    <property type="molecule type" value="Genomic_DNA"/>
</dbReference>